<name>A0A4Y2CGA0_ARAVE</name>
<reference evidence="1 2" key="1">
    <citation type="journal article" date="2019" name="Sci. Rep.">
        <title>Orb-weaving spider Araneus ventricosus genome elucidates the spidroin gene catalogue.</title>
        <authorList>
            <person name="Kono N."/>
            <person name="Nakamura H."/>
            <person name="Ohtoshi R."/>
            <person name="Moran D.A.P."/>
            <person name="Shinohara A."/>
            <person name="Yoshida Y."/>
            <person name="Fujiwara M."/>
            <person name="Mori M."/>
            <person name="Tomita M."/>
            <person name="Arakawa K."/>
        </authorList>
    </citation>
    <scope>NUCLEOTIDE SEQUENCE [LARGE SCALE GENOMIC DNA]</scope>
</reference>
<organism evidence="1 2">
    <name type="scientific">Araneus ventricosus</name>
    <name type="common">Orbweaver spider</name>
    <name type="synonym">Epeira ventricosa</name>
    <dbReference type="NCBI Taxonomy" id="182803"/>
    <lineage>
        <taxon>Eukaryota</taxon>
        <taxon>Metazoa</taxon>
        <taxon>Ecdysozoa</taxon>
        <taxon>Arthropoda</taxon>
        <taxon>Chelicerata</taxon>
        <taxon>Arachnida</taxon>
        <taxon>Araneae</taxon>
        <taxon>Araneomorphae</taxon>
        <taxon>Entelegynae</taxon>
        <taxon>Araneoidea</taxon>
        <taxon>Araneidae</taxon>
        <taxon>Araneus</taxon>
    </lineage>
</organism>
<evidence type="ECO:0000313" key="2">
    <source>
        <dbReference type="Proteomes" id="UP000499080"/>
    </source>
</evidence>
<accession>A0A4Y2CGA0</accession>
<evidence type="ECO:0000313" key="1">
    <source>
        <dbReference type="EMBL" id="GBM03229.1"/>
    </source>
</evidence>
<protein>
    <submittedName>
        <fullName evidence="1">Uncharacterized protein</fullName>
    </submittedName>
</protein>
<dbReference type="EMBL" id="BGPR01000189">
    <property type="protein sequence ID" value="GBM03229.1"/>
    <property type="molecule type" value="Genomic_DNA"/>
</dbReference>
<keyword evidence="2" id="KW-1185">Reference proteome</keyword>
<dbReference type="Proteomes" id="UP000499080">
    <property type="component" value="Unassembled WGS sequence"/>
</dbReference>
<dbReference type="AlphaFoldDB" id="A0A4Y2CGA0"/>
<comment type="caution">
    <text evidence="1">The sequence shown here is derived from an EMBL/GenBank/DDBJ whole genome shotgun (WGS) entry which is preliminary data.</text>
</comment>
<sequence>MPTSSQESSSPRKISEHRHCEAGLTLNGPIYDGSLVESGFEPGTLRLRGWHPTTWPPRPLLRSRDSALQLKYSRFETRFHGRSAV</sequence>
<proteinExistence type="predicted"/>
<gene>
    <name evidence="1" type="ORF">AVEN_142526_1</name>
</gene>